<feature type="region of interest" description="Disordered" evidence="1">
    <location>
        <begin position="162"/>
        <end position="206"/>
    </location>
</feature>
<feature type="chain" id="PRO_5046887083" evidence="2">
    <location>
        <begin position="24"/>
        <end position="224"/>
    </location>
</feature>
<feature type="compositionally biased region" description="Polar residues" evidence="1">
    <location>
        <begin position="193"/>
        <end position="206"/>
    </location>
</feature>
<proteinExistence type="predicted"/>
<dbReference type="GeneID" id="113518062"/>
<protein>
    <submittedName>
        <fullName evidence="4">Pupal cuticle protein Edg-91-like</fullName>
    </submittedName>
</protein>
<reference evidence="4" key="1">
    <citation type="submission" date="2025-08" db="UniProtKB">
        <authorList>
            <consortium name="RefSeq"/>
        </authorList>
    </citation>
    <scope>IDENTIFICATION</scope>
    <source>
        <tissue evidence="4">Whole larvae</tissue>
    </source>
</reference>
<accession>A0A6J3C6P5</accession>
<feature type="signal peptide" evidence="2">
    <location>
        <begin position="1"/>
        <end position="23"/>
    </location>
</feature>
<keyword evidence="3" id="KW-1185">Reference proteome</keyword>
<keyword evidence="2" id="KW-0732">Signal</keyword>
<evidence type="ECO:0000313" key="3">
    <source>
        <dbReference type="Proteomes" id="UP001652740"/>
    </source>
</evidence>
<evidence type="ECO:0000313" key="4">
    <source>
        <dbReference type="RefSeq" id="XP_031769143.2"/>
    </source>
</evidence>
<evidence type="ECO:0000256" key="1">
    <source>
        <dbReference type="SAM" id="MobiDB-lite"/>
    </source>
</evidence>
<dbReference type="Proteomes" id="UP001652740">
    <property type="component" value="Unplaced"/>
</dbReference>
<dbReference type="AlphaFoldDB" id="A0A6J3C6P5"/>
<evidence type="ECO:0000256" key="2">
    <source>
        <dbReference type="SAM" id="SignalP"/>
    </source>
</evidence>
<dbReference type="KEGG" id="gmw:113518062"/>
<organism evidence="3 4">
    <name type="scientific">Galleria mellonella</name>
    <name type="common">Greater wax moth</name>
    <dbReference type="NCBI Taxonomy" id="7137"/>
    <lineage>
        <taxon>Eukaryota</taxon>
        <taxon>Metazoa</taxon>
        <taxon>Ecdysozoa</taxon>
        <taxon>Arthropoda</taxon>
        <taxon>Hexapoda</taxon>
        <taxon>Insecta</taxon>
        <taxon>Pterygota</taxon>
        <taxon>Neoptera</taxon>
        <taxon>Endopterygota</taxon>
        <taxon>Lepidoptera</taxon>
        <taxon>Glossata</taxon>
        <taxon>Ditrysia</taxon>
        <taxon>Pyraloidea</taxon>
        <taxon>Pyralidae</taxon>
        <taxon>Galleriinae</taxon>
        <taxon>Galleria</taxon>
    </lineage>
</organism>
<dbReference type="RefSeq" id="XP_031769143.2">
    <property type="nucleotide sequence ID" value="XM_031913283.2"/>
</dbReference>
<name>A0A6J3C6P5_GALME</name>
<sequence length="224" mass="23536">MFSFRLLPLFFAIASIGWSPSVAQDAAAESGAVSGTVRVSRGLVKQKLCYKYGLCQGGGVQGGYQGGYVQGGYVQQGYPAQVPPINIAISQSQSSANEAGGGYSNGYYPNNYQYNFPHGFPFKGGYGGYQKPGYFNNGQGSYNSQFNGNIYAPGGHGGGYGFQGPIGPFFDENPDEEGSGPERNDDNPVTGPQGYNNDYKQGQLNNGARNFAVAGSFAAAGGRN</sequence>
<dbReference type="InParanoid" id="A0A6J3C6P5"/>
<gene>
    <name evidence="4" type="primary">LOC113518062</name>
</gene>